<dbReference type="AlphaFoldDB" id="A0A1B7LXF3"/>
<dbReference type="GO" id="GO:0003697">
    <property type="term" value="F:single-stranded DNA binding"/>
    <property type="evidence" value="ECO:0007669"/>
    <property type="project" value="InterPro"/>
</dbReference>
<dbReference type="STRING" id="1837282.A6F49_13945"/>
<dbReference type="EC" id="3.4.-.-" evidence="8"/>
<reference evidence="9 10" key="1">
    <citation type="submission" date="2016-04" db="EMBL/GenBank/DDBJ databases">
        <title>First whole genome shotgun sequence of the bacterium Enteractinococcus sp. strain UASWS1574.</title>
        <authorList>
            <person name="Crovadore J."/>
            <person name="Chablais R."/>
            <person name="Lefort F."/>
        </authorList>
    </citation>
    <scope>NUCLEOTIDE SEQUENCE [LARGE SCALE GENOMIC DNA]</scope>
    <source>
        <strain evidence="9 10">UASWS1574</strain>
    </source>
</reference>
<name>A0A1B7LXF3_9MICC</name>
<dbReference type="InterPro" id="IPR003738">
    <property type="entry name" value="SRAP"/>
</dbReference>
<keyword evidence="6" id="KW-0238">DNA-binding</keyword>
<keyword evidence="10" id="KW-1185">Reference proteome</keyword>
<dbReference type="PANTHER" id="PTHR13604">
    <property type="entry name" value="DC12-RELATED"/>
    <property type="match status" value="1"/>
</dbReference>
<dbReference type="OrthoDB" id="9782620at2"/>
<evidence type="ECO:0000256" key="8">
    <source>
        <dbReference type="RuleBase" id="RU364100"/>
    </source>
</evidence>
<accession>A0A1B7LXF3</accession>
<gene>
    <name evidence="9" type="ORF">A6F49_13945</name>
</gene>
<evidence type="ECO:0000256" key="3">
    <source>
        <dbReference type="ARBA" id="ARBA00022763"/>
    </source>
</evidence>
<dbReference type="GO" id="GO:0016829">
    <property type="term" value="F:lyase activity"/>
    <property type="evidence" value="ECO:0007669"/>
    <property type="project" value="UniProtKB-KW"/>
</dbReference>
<dbReference type="InterPro" id="IPR036590">
    <property type="entry name" value="SRAP-like"/>
</dbReference>
<keyword evidence="4 8" id="KW-0378">Hydrolase</keyword>
<dbReference type="Proteomes" id="UP000078292">
    <property type="component" value="Unassembled WGS sequence"/>
</dbReference>
<dbReference type="Gene3D" id="3.90.1680.10">
    <property type="entry name" value="SOS response associated peptidase-like"/>
    <property type="match status" value="1"/>
</dbReference>
<keyword evidence="7" id="KW-0456">Lyase</keyword>
<proteinExistence type="inferred from homology"/>
<comment type="similarity">
    <text evidence="1 8">Belongs to the SOS response-associated peptidase family.</text>
</comment>
<dbReference type="RefSeq" id="WP_043058351.1">
    <property type="nucleotide sequence ID" value="NZ_LXEY01000021.1"/>
</dbReference>
<sequence length="263" mass="29304">MCGRYVMARAIGDLMAATGADAVHFEELRPDYNVAPTKDVPVVVEHYQDPKDTTTPWQRNLYMARWGLVPVWAKDLSFGQRTFNARSESVVEKPSFRSAVKARRAVVPVDGYYEWLAPETKGERKQPYFVRPKDGSPIFFAGLYEWWKDPAAEDDAPWVLSTTILTGASPQPGDQPEILNDLSALHDRLPLPMSSEMMDQWLGAGEVSKDEASQLVDAVVTQAFDVATQWEMYPVDPAVGSVRNNGPELIEPFDPTGGQDTLV</sequence>
<keyword evidence="2 8" id="KW-0645">Protease</keyword>
<evidence type="ECO:0000256" key="2">
    <source>
        <dbReference type="ARBA" id="ARBA00022670"/>
    </source>
</evidence>
<dbReference type="SUPFAM" id="SSF143081">
    <property type="entry name" value="BB1717-like"/>
    <property type="match status" value="1"/>
</dbReference>
<evidence type="ECO:0000256" key="5">
    <source>
        <dbReference type="ARBA" id="ARBA00023124"/>
    </source>
</evidence>
<evidence type="ECO:0000313" key="9">
    <source>
        <dbReference type="EMBL" id="OAV59857.1"/>
    </source>
</evidence>
<dbReference type="EMBL" id="LXEY01000021">
    <property type="protein sequence ID" value="OAV59857.1"/>
    <property type="molecule type" value="Genomic_DNA"/>
</dbReference>
<evidence type="ECO:0000256" key="6">
    <source>
        <dbReference type="ARBA" id="ARBA00023125"/>
    </source>
</evidence>
<dbReference type="GO" id="GO:0006508">
    <property type="term" value="P:proteolysis"/>
    <property type="evidence" value="ECO:0007669"/>
    <property type="project" value="UniProtKB-KW"/>
</dbReference>
<comment type="caution">
    <text evidence="9">The sequence shown here is derived from an EMBL/GenBank/DDBJ whole genome shotgun (WGS) entry which is preliminary data.</text>
</comment>
<keyword evidence="3" id="KW-0227">DNA damage</keyword>
<protein>
    <recommendedName>
        <fullName evidence="8">Abasic site processing protein</fullName>
        <ecNumber evidence="8">3.4.-.-</ecNumber>
    </recommendedName>
</protein>
<dbReference type="PANTHER" id="PTHR13604:SF0">
    <property type="entry name" value="ABASIC SITE PROCESSING PROTEIN HMCES"/>
    <property type="match status" value="1"/>
</dbReference>
<organism evidence="9 10">
    <name type="scientific">Enteractinococcus helveticum</name>
    <dbReference type="NCBI Taxonomy" id="1837282"/>
    <lineage>
        <taxon>Bacteria</taxon>
        <taxon>Bacillati</taxon>
        <taxon>Actinomycetota</taxon>
        <taxon>Actinomycetes</taxon>
        <taxon>Micrococcales</taxon>
        <taxon>Micrococcaceae</taxon>
    </lineage>
</organism>
<dbReference type="GO" id="GO:0008233">
    <property type="term" value="F:peptidase activity"/>
    <property type="evidence" value="ECO:0007669"/>
    <property type="project" value="UniProtKB-KW"/>
</dbReference>
<evidence type="ECO:0000256" key="7">
    <source>
        <dbReference type="ARBA" id="ARBA00023239"/>
    </source>
</evidence>
<dbReference type="GO" id="GO:0106300">
    <property type="term" value="P:protein-DNA covalent cross-linking repair"/>
    <property type="evidence" value="ECO:0007669"/>
    <property type="project" value="InterPro"/>
</dbReference>
<dbReference type="Pfam" id="PF02586">
    <property type="entry name" value="SRAP"/>
    <property type="match status" value="1"/>
</dbReference>
<evidence type="ECO:0000313" key="10">
    <source>
        <dbReference type="Proteomes" id="UP000078292"/>
    </source>
</evidence>
<evidence type="ECO:0000256" key="1">
    <source>
        <dbReference type="ARBA" id="ARBA00008136"/>
    </source>
</evidence>
<evidence type="ECO:0000256" key="4">
    <source>
        <dbReference type="ARBA" id="ARBA00022801"/>
    </source>
</evidence>
<keyword evidence="5" id="KW-0190">Covalent protein-DNA linkage</keyword>